<keyword evidence="1" id="KW-0472">Membrane</keyword>
<dbReference type="EMBL" id="JACHWU010000003">
    <property type="protein sequence ID" value="MBB3052179.1"/>
    <property type="molecule type" value="Genomic_DNA"/>
</dbReference>
<dbReference type="Pfam" id="PF09489">
    <property type="entry name" value="CbtB"/>
    <property type="match status" value="1"/>
</dbReference>
<dbReference type="InterPro" id="IPR012667">
    <property type="entry name" value="CbtB_put"/>
</dbReference>
<reference evidence="2 3" key="1">
    <citation type="submission" date="2020-08" db="EMBL/GenBank/DDBJ databases">
        <title>Genomic Encyclopedia of Type Strains, Phase III (KMG-III): the genomes of soil and plant-associated and newly described type strains.</title>
        <authorList>
            <person name="Whitman W."/>
        </authorList>
    </citation>
    <scope>NUCLEOTIDE SEQUENCE [LARGE SCALE GENOMIC DNA]</scope>
    <source>
        <strain evidence="2 3">CECT 8577</strain>
    </source>
</reference>
<accession>A0A839S620</accession>
<evidence type="ECO:0008006" key="4">
    <source>
        <dbReference type="Google" id="ProtNLM"/>
    </source>
</evidence>
<name>A0A839S620_9PSEU</name>
<keyword evidence="3" id="KW-1185">Reference proteome</keyword>
<comment type="caution">
    <text evidence="2">The sequence shown here is derived from an EMBL/GenBank/DDBJ whole genome shotgun (WGS) entry which is preliminary data.</text>
</comment>
<organism evidence="2 3">
    <name type="scientific">Prauserella isguenensis</name>
    <dbReference type="NCBI Taxonomy" id="1470180"/>
    <lineage>
        <taxon>Bacteria</taxon>
        <taxon>Bacillati</taxon>
        <taxon>Actinomycetota</taxon>
        <taxon>Actinomycetes</taxon>
        <taxon>Pseudonocardiales</taxon>
        <taxon>Pseudonocardiaceae</taxon>
        <taxon>Prauserella</taxon>
    </lineage>
</organism>
<evidence type="ECO:0000256" key="1">
    <source>
        <dbReference type="SAM" id="Phobius"/>
    </source>
</evidence>
<evidence type="ECO:0000313" key="2">
    <source>
        <dbReference type="EMBL" id="MBB3052179.1"/>
    </source>
</evidence>
<feature type="transmembrane region" description="Helical" evidence="1">
    <location>
        <begin position="26"/>
        <end position="44"/>
    </location>
</feature>
<protein>
    <recommendedName>
        <fullName evidence="4">CbtB-domain containing protein</fullName>
    </recommendedName>
</protein>
<sequence length="75" mass="8106">MSQTHVVSVPRSTAHPGAVRIPLREIVPWAVFTTVLALLVLLFVTTEAGAVSVVSDGLVHEFVHDGRHLLAFPCH</sequence>
<keyword evidence="1" id="KW-0812">Transmembrane</keyword>
<keyword evidence="1" id="KW-1133">Transmembrane helix</keyword>
<dbReference type="RefSeq" id="WP_183655612.1">
    <property type="nucleotide sequence ID" value="NZ_JACHWU010000003.1"/>
</dbReference>
<evidence type="ECO:0000313" key="3">
    <source>
        <dbReference type="Proteomes" id="UP000550714"/>
    </source>
</evidence>
<dbReference type="AlphaFoldDB" id="A0A839S620"/>
<proteinExistence type="predicted"/>
<dbReference type="Proteomes" id="UP000550714">
    <property type="component" value="Unassembled WGS sequence"/>
</dbReference>
<gene>
    <name evidence="2" type="ORF">FHS23_003208</name>
</gene>